<organism evidence="1 2">
    <name type="scientific">Macroventuria anomochaeta</name>
    <dbReference type="NCBI Taxonomy" id="301207"/>
    <lineage>
        <taxon>Eukaryota</taxon>
        <taxon>Fungi</taxon>
        <taxon>Dikarya</taxon>
        <taxon>Ascomycota</taxon>
        <taxon>Pezizomycotina</taxon>
        <taxon>Dothideomycetes</taxon>
        <taxon>Pleosporomycetidae</taxon>
        <taxon>Pleosporales</taxon>
        <taxon>Pleosporineae</taxon>
        <taxon>Didymellaceae</taxon>
        <taxon>Macroventuria</taxon>
    </lineage>
</organism>
<dbReference type="Proteomes" id="UP000799754">
    <property type="component" value="Unassembled WGS sequence"/>
</dbReference>
<sequence>MAPPAALATFCTCLSRSCFLDLSSAWASCLIGLCKDVKASVVTGITGVTDVRTVSTCALAPTASAIYGTANCARGFVVPWSTRSGLNGTSPFAAHADVIFFLVKAHAFAGL</sequence>
<gene>
    <name evidence="1" type="ORF">BU25DRAFT_482853</name>
</gene>
<dbReference type="EMBL" id="MU006755">
    <property type="protein sequence ID" value="KAF2621477.1"/>
    <property type="molecule type" value="Genomic_DNA"/>
</dbReference>
<name>A0ACB6RJG0_9PLEO</name>
<proteinExistence type="predicted"/>
<keyword evidence="2" id="KW-1185">Reference proteome</keyword>
<reference evidence="1" key="1">
    <citation type="journal article" date="2020" name="Stud. Mycol.">
        <title>101 Dothideomycetes genomes: a test case for predicting lifestyles and emergence of pathogens.</title>
        <authorList>
            <person name="Haridas S."/>
            <person name="Albert R."/>
            <person name="Binder M."/>
            <person name="Bloem J."/>
            <person name="Labutti K."/>
            <person name="Salamov A."/>
            <person name="Andreopoulos B."/>
            <person name="Baker S."/>
            <person name="Barry K."/>
            <person name="Bills G."/>
            <person name="Bluhm B."/>
            <person name="Cannon C."/>
            <person name="Castanera R."/>
            <person name="Culley D."/>
            <person name="Daum C."/>
            <person name="Ezra D."/>
            <person name="Gonzalez J."/>
            <person name="Henrissat B."/>
            <person name="Kuo A."/>
            <person name="Liang C."/>
            <person name="Lipzen A."/>
            <person name="Lutzoni F."/>
            <person name="Magnuson J."/>
            <person name="Mondo S."/>
            <person name="Nolan M."/>
            <person name="Ohm R."/>
            <person name="Pangilinan J."/>
            <person name="Park H.-J."/>
            <person name="Ramirez L."/>
            <person name="Alfaro M."/>
            <person name="Sun H."/>
            <person name="Tritt A."/>
            <person name="Yoshinaga Y."/>
            <person name="Zwiers L.-H."/>
            <person name="Turgeon B."/>
            <person name="Goodwin S."/>
            <person name="Spatafora J."/>
            <person name="Crous P."/>
            <person name="Grigoriev I."/>
        </authorList>
    </citation>
    <scope>NUCLEOTIDE SEQUENCE</scope>
    <source>
        <strain evidence="1">CBS 525.71</strain>
    </source>
</reference>
<comment type="caution">
    <text evidence="1">The sequence shown here is derived from an EMBL/GenBank/DDBJ whole genome shotgun (WGS) entry which is preliminary data.</text>
</comment>
<evidence type="ECO:0000313" key="1">
    <source>
        <dbReference type="EMBL" id="KAF2621477.1"/>
    </source>
</evidence>
<evidence type="ECO:0000313" key="2">
    <source>
        <dbReference type="Proteomes" id="UP000799754"/>
    </source>
</evidence>
<accession>A0ACB6RJG0</accession>
<protein>
    <submittedName>
        <fullName evidence="1">Uncharacterized protein</fullName>
    </submittedName>
</protein>